<keyword evidence="3" id="KW-0690">Ribosome biogenesis</keyword>
<keyword evidence="3" id="KW-0699">rRNA-binding</keyword>
<keyword evidence="3" id="KW-0694">RNA-binding</keyword>
<dbReference type="EC" id="3.6.1.-" evidence="3"/>
<dbReference type="PANTHER" id="PTHR32120">
    <property type="entry name" value="SMALL RIBOSOMAL SUBUNIT BIOGENESIS GTPASE RSGA"/>
    <property type="match status" value="1"/>
</dbReference>
<evidence type="ECO:0000259" key="5">
    <source>
        <dbReference type="PROSITE" id="PS51721"/>
    </source>
</evidence>
<organism evidence="6 7">
    <name type="scientific">Limnobacter thiooxidans</name>
    <dbReference type="NCBI Taxonomy" id="131080"/>
    <lineage>
        <taxon>Bacteria</taxon>
        <taxon>Pseudomonadati</taxon>
        <taxon>Pseudomonadota</taxon>
        <taxon>Betaproteobacteria</taxon>
        <taxon>Burkholderiales</taxon>
        <taxon>Burkholderiaceae</taxon>
        <taxon>Limnobacter</taxon>
    </lineage>
</organism>
<feature type="binding site" evidence="3">
    <location>
        <begin position="144"/>
        <end position="147"/>
    </location>
    <ligand>
        <name>GTP</name>
        <dbReference type="ChEBI" id="CHEBI:37565"/>
    </ligand>
</feature>
<evidence type="ECO:0000313" key="7">
    <source>
        <dbReference type="Proteomes" id="UP001329151"/>
    </source>
</evidence>
<reference evidence="6 7" key="1">
    <citation type="submission" date="2023-10" db="EMBL/GenBank/DDBJ databases">
        <title>Complete Genome Sequence of Limnobacter thiooxidans CS-K2T, Isolated from freshwater lake sediments in Bavaria, Germany.</title>
        <authorList>
            <person name="Naruki M."/>
            <person name="Watanabe A."/>
            <person name="Warashina T."/>
            <person name="Morita T."/>
            <person name="Arakawa K."/>
        </authorList>
    </citation>
    <scope>NUCLEOTIDE SEQUENCE [LARGE SCALE GENOMIC DNA]</scope>
    <source>
        <strain evidence="6 7">CS-K2</strain>
    </source>
</reference>
<feature type="binding site" evidence="3">
    <location>
        <position position="289"/>
    </location>
    <ligand>
        <name>Zn(2+)</name>
        <dbReference type="ChEBI" id="CHEBI:29105"/>
    </ligand>
</feature>
<feature type="domain" description="EngC GTPase" evidence="4">
    <location>
        <begin position="105"/>
        <end position="258"/>
    </location>
</feature>
<comment type="subcellular location">
    <subcellularLocation>
        <location evidence="3">Cytoplasm</location>
    </subcellularLocation>
</comment>
<keyword evidence="3" id="KW-0862">Zinc</keyword>
<dbReference type="InterPro" id="IPR030378">
    <property type="entry name" value="G_CP_dom"/>
</dbReference>
<dbReference type="InterPro" id="IPR004881">
    <property type="entry name" value="Ribosome_biogen_GTPase_RsgA"/>
</dbReference>
<proteinExistence type="inferred from homology"/>
<dbReference type="KEGG" id="lto:RGQ30_06560"/>
<feature type="binding site" evidence="3">
    <location>
        <position position="297"/>
    </location>
    <ligand>
        <name>Zn(2+)</name>
        <dbReference type="ChEBI" id="CHEBI:29105"/>
    </ligand>
</feature>
<comment type="subunit">
    <text evidence="3">Monomer. Associates with 30S ribosomal subunit, binds 16S rRNA.</text>
</comment>
<feature type="binding site" evidence="3">
    <location>
        <position position="284"/>
    </location>
    <ligand>
        <name>Zn(2+)</name>
        <dbReference type="ChEBI" id="CHEBI:29105"/>
    </ligand>
</feature>
<keyword evidence="3" id="KW-0378">Hydrolase</keyword>
<protein>
    <recommendedName>
        <fullName evidence="3">Small ribosomal subunit biogenesis GTPase RsgA</fullName>
        <ecNumber evidence="3">3.6.1.-</ecNumber>
    </recommendedName>
</protein>
<feature type="domain" description="CP-type G" evidence="5">
    <location>
        <begin position="95"/>
        <end position="260"/>
    </location>
</feature>
<dbReference type="Gene3D" id="1.10.40.50">
    <property type="entry name" value="Probable gtpase engc, domain 3"/>
    <property type="match status" value="1"/>
</dbReference>
<dbReference type="AlphaFoldDB" id="A0AA86J6A6"/>
<evidence type="ECO:0000313" key="6">
    <source>
        <dbReference type="EMBL" id="BET25155.1"/>
    </source>
</evidence>
<dbReference type="GO" id="GO:0046872">
    <property type="term" value="F:metal ion binding"/>
    <property type="evidence" value="ECO:0007669"/>
    <property type="project" value="UniProtKB-KW"/>
</dbReference>
<evidence type="ECO:0000256" key="3">
    <source>
        <dbReference type="HAMAP-Rule" id="MF_01820"/>
    </source>
</evidence>
<keyword evidence="1 3" id="KW-0547">Nucleotide-binding</keyword>
<dbReference type="PANTHER" id="PTHR32120:SF11">
    <property type="entry name" value="SMALL RIBOSOMAL SUBUNIT BIOGENESIS GTPASE RSGA 1, MITOCHONDRIAL-RELATED"/>
    <property type="match status" value="1"/>
</dbReference>
<keyword evidence="3" id="KW-0963">Cytoplasm</keyword>
<sequence length="330" mass="36371">MADSSLHKVRLASKGKQTAQHAKNVGSPDLLNALVVASYGRHFLARDAEGEIWQVYGKGKRRDVAVGDEISILPSGDKQAWIEEIQTRRNLVYRSDALKSKMFAANLDGVLLILAISPPYSTELLGRTLTACKHADVPLTILFNKVDILEGDQETLDAVEQELFEITLGEVPTHYISVTEHPQETEALLRPLLTDKRTLILGQSGMGKSTLINLLIPDALAATNEISMALNAGKHTTTHTQMHFGDAGLELIDSPGFQAFGLHHLTEADLLNAFSDLRDEGNKCRFANCQHKREPDCAVKNGLEDGTLSPARYELYQMLKAELEEAQSQY</sequence>
<gene>
    <name evidence="3 6" type="primary">rsgA</name>
    <name evidence="6" type="ORF">RGQ30_06560</name>
</gene>
<dbReference type="SUPFAM" id="SSF52540">
    <property type="entry name" value="P-loop containing nucleoside triphosphate hydrolases"/>
    <property type="match status" value="1"/>
</dbReference>
<feature type="binding site" evidence="3">
    <location>
        <position position="291"/>
    </location>
    <ligand>
        <name>Zn(2+)</name>
        <dbReference type="ChEBI" id="CHEBI:29105"/>
    </ligand>
</feature>
<comment type="similarity">
    <text evidence="3">Belongs to the TRAFAC class YlqF/YawG GTPase family. RsgA subfamily.</text>
</comment>
<dbReference type="HAMAP" id="MF_01820">
    <property type="entry name" value="GTPase_RsgA"/>
    <property type="match status" value="1"/>
</dbReference>
<name>A0AA86J6A6_9BURK</name>
<keyword evidence="3" id="KW-0479">Metal-binding</keyword>
<dbReference type="PROSITE" id="PS50936">
    <property type="entry name" value="ENGC_GTPASE"/>
    <property type="match status" value="1"/>
</dbReference>
<dbReference type="InterPro" id="IPR027417">
    <property type="entry name" value="P-loop_NTPase"/>
</dbReference>
<dbReference type="NCBIfam" id="TIGR00157">
    <property type="entry name" value="ribosome small subunit-dependent GTPase A"/>
    <property type="match status" value="1"/>
</dbReference>
<dbReference type="RefSeq" id="WP_130558337.1">
    <property type="nucleotide sequence ID" value="NZ_AP028947.1"/>
</dbReference>
<keyword evidence="7" id="KW-1185">Reference proteome</keyword>
<evidence type="ECO:0000259" key="4">
    <source>
        <dbReference type="PROSITE" id="PS50936"/>
    </source>
</evidence>
<dbReference type="Pfam" id="PF03193">
    <property type="entry name" value="RsgA_GTPase"/>
    <property type="match status" value="1"/>
</dbReference>
<comment type="cofactor">
    <cofactor evidence="3">
        <name>Zn(2+)</name>
        <dbReference type="ChEBI" id="CHEBI:29105"/>
    </cofactor>
    <text evidence="3">Binds 1 zinc ion per subunit.</text>
</comment>
<dbReference type="Gene3D" id="3.40.50.300">
    <property type="entry name" value="P-loop containing nucleotide triphosphate hydrolases"/>
    <property type="match status" value="1"/>
</dbReference>
<keyword evidence="2 3" id="KW-0342">GTP-binding</keyword>
<accession>A0AA86J6A6</accession>
<dbReference type="GO" id="GO:0042274">
    <property type="term" value="P:ribosomal small subunit biogenesis"/>
    <property type="evidence" value="ECO:0007669"/>
    <property type="project" value="UniProtKB-UniRule"/>
</dbReference>
<evidence type="ECO:0000256" key="1">
    <source>
        <dbReference type="ARBA" id="ARBA00022741"/>
    </source>
</evidence>
<dbReference type="GO" id="GO:0019843">
    <property type="term" value="F:rRNA binding"/>
    <property type="evidence" value="ECO:0007669"/>
    <property type="project" value="UniProtKB-KW"/>
</dbReference>
<dbReference type="GO" id="GO:0003924">
    <property type="term" value="F:GTPase activity"/>
    <property type="evidence" value="ECO:0007669"/>
    <property type="project" value="UniProtKB-UniRule"/>
</dbReference>
<dbReference type="PROSITE" id="PS51721">
    <property type="entry name" value="G_CP"/>
    <property type="match status" value="1"/>
</dbReference>
<feature type="binding site" evidence="3">
    <location>
        <begin position="202"/>
        <end position="210"/>
    </location>
    <ligand>
        <name>GTP</name>
        <dbReference type="ChEBI" id="CHEBI:37565"/>
    </ligand>
</feature>
<comment type="function">
    <text evidence="3">One of several proteins that assist in the late maturation steps of the functional core of the 30S ribosomal subunit. Helps release RbfA from mature subunits. May play a role in the assembly of ribosomal proteins into the subunit. Circularly permuted GTPase that catalyzes slow GTP hydrolysis, GTPase activity is stimulated by the 30S ribosomal subunit.</text>
</comment>
<dbReference type="EMBL" id="AP028947">
    <property type="protein sequence ID" value="BET25155.1"/>
    <property type="molecule type" value="Genomic_DNA"/>
</dbReference>
<dbReference type="GO" id="GO:0005737">
    <property type="term" value="C:cytoplasm"/>
    <property type="evidence" value="ECO:0007669"/>
    <property type="project" value="UniProtKB-SubCell"/>
</dbReference>
<dbReference type="CDD" id="cd01854">
    <property type="entry name" value="YjeQ_EngC"/>
    <property type="match status" value="1"/>
</dbReference>
<dbReference type="InterPro" id="IPR010914">
    <property type="entry name" value="RsgA_GTPase_dom"/>
</dbReference>
<dbReference type="Proteomes" id="UP001329151">
    <property type="component" value="Chromosome"/>
</dbReference>
<dbReference type="GO" id="GO:0005525">
    <property type="term" value="F:GTP binding"/>
    <property type="evidence" value="ECO:0007669"/>
    <property type="project" value="UniProtKB-UniRule"/>
</dbReference>
<evidence type="ECO:0000256" key="2">
    <source>
        <dbReference type="ARBA" id="ARBA00023134"/>
    </source>
</evidence>